<keyword evidence="5 9" id="KW-0812">Transmembrane</keyword>
<dbReference type="GO" id="GO:0015189">
    <property type="term" value="F:L-lysine transmembrane transporter activity"/>
    <property type="evidence" value="ECO:0007669"/>
    <property type="project" value="TreeGrafter"/>
</dbReference>
<feature type="domain" description="Amino acid transporter transmembrane" evidence="10">
    <location>
        <begin position="16"/>
        <end position="439"/>
    </location>
</feature>
<evidence type="ECO:0000256" key="1">
    <source>
        <dbReference type="ARBA" id="ARBA00004128"/>
    </source>
</evidence>
<feature type="transmembrane region" description="Helical" evidence="9">
    <location>
        <begin position="162"/>
        <end position="182"/>
    </location>
</feature>
<dbReference type="EMBL" id="JAGTXO010000015">
    <property type="protein sequence ID" value="KAG8463571.1"/>
    <property type="molecule type" value="Genomic_DNA"/>
</dbReference>
<gene>
    <name evidence="11" type="ORF">KFE25_003844</name>
</gene>
<protein>
    <recommendedName>
        <fullName evidence="10">Amino acid transporter transmembrane domain-containing protein</fullName>
    </recommendedName>
</protein>
<dbReference type="GO" id="GO:0005774">
    <property type="term" value="C:vacuolar membrane"/>
    <property type="evidence" value="ECO:0007669"/>
    <property type="project" value="UniProtKB-SubCell"/>
</dbReference>
<evidence type="ECO:0000256" key="7">
    <source>
        <dbReference type="ARBA" id="ARBA00022989"/>
    </source>
</evidence>
<dbReference type="OrthoDB" id="438545at2759"/>
<feature type="transmembrane region" description="Helical" evidence="9">
    <location>
        <begin position="391"/>
        <end position="409"/>
    </location>
</feature>
<proteinExistence type="inferred from homology"/>
<evidence type="ECO:0000256" key="8">
    <source>
        <dbReference type="ARBA" id="ARBA00023136"/>
    </source>
</evidence>
<dbReference type="AlphaFoldDB" id="A0A8J5X8H2"/>
<dbReference type="PANTHER" id="PTHR22950">
    <property type="entry name" value="AMINO ACID TRANSPORTER"/>
    <property type="match status" value="1"/>
</dbReference>
<feature type="transmembrane region" description="Helical" evidence="9">
    <location>
        <begin position="93"/>
        <end position="117"/>
    </location>
</feature>
<comment type="caution">
    <text evidence="11">The sequence shown here is derived from an EMBL/GenBank/DDBJ whole genome shotgun (WGS) entry which is preliminary data.</text>
</comment>
<organism evidence="11 12">
    <name type="scientific">Diacronema lutheri</name>
    <name type="common">Unicellular marine alga</name>
    <name type="synonym">Monochrysis lutheri</name>
    <dbReference type="NCBI Taxonomy" id="2081491"/>
    <lineage>
        <taxon>Eukaryota</taxon>
        <taxon>Haptista</taxon>
        <taxon>Haptophyta</taxon>
        <taxon>Pavlovophyceae</taxon>
        <taxon>Pavlovales</taxon>
        <taxon>Pavlovaceae</taxon>
        <taxon>Diacronema</taxon>
    </lineage>
</organism>
<accession>A0A8J5X8H2</accession>
<feature type="transmembrane region" description="Helical" evidence="9">
    <location>
        <begin position="448"/>
        <end position="469"/>
    </location>
</feature>
<evidence type="ECO:0000256" key="3">
    <source>
        <dbReference type="ARBA" id="ARBA00022448"/>
    </source>
</evidence>
<keyword evidence="4" id="KW-0926">Vacuole</keyword>
<dbReference type="InterPro" id="IPR013057">
    <property type="entry name" value="AA_transpt_TM"/>
</dbReference>
<keyword evidence="6" id="KW-0029">Amino-acid transport</keyword>
<evidence type="ECO:0000313" key="12">
    <source>
        <dbReference type="Proteomes" id="UP000751190"/>
    </source>
</evidence>
<evidence type="ECO:0000256" key="9">
    <source>
        <dbReference type="SAM" id="Phobius"/>
    </source>
</evidence>
<feature type="transmembrane region" description="Helical" evidence="9">
    <location>
        <begin position="17"/>
        <end position="42"/>
    </location>
</feature>
<dbReference type="GO" id="GO:0005302">
    <property type="term" value="F:L-tyrosine transmembrane transporter activity"/>
    <property type="evidence" value="ECO:0007669"/>
    <property type="project" value="TreeGrafter"/>
</dbReference>
<sequence>MARGPPANDTIGPGGRASATACAAGLANTILGAGILGLPYALMHCGFPLGLALLVACAAACGTSLHLLALSAQTSGTFPASFYTVASASIPEWAFAIDLAVAVKCFGVATSYLLIVGDEMSTAAAMLGLPAAWQARRLWVTVGTLVAGPLSCAARLEVLKFSSMLAIGCIAYIAVLSVLVVLEPSLACNQASQLTGSCRGPPTTRPDGSVLQVVPIFIFGFTCQQNIFSVVNELREPCVRRLNHVICAAVLAALASYATVASAGALVYGQKVQPDVLVNYPDDSAPFLAARVGISIVVLCAYPLQAHPSRKSALSLARAASAALGARRARAGTHVGDAPTAWREAARCDTGSRLARAFDGEAHDTAQLLSAGSSVSERDAPPPSDDYTARYWLYTALFVVCSWRIALAVTNLGKVMAVVGATGSTTVSYILPGACYWRLHPFPHAKRYVAGGMFLTGLALIPTALHAIFSPTHKISI</sequence>
<dbReference type="Pfam" id="PF01490">
    <property type="entry name" value="Aa_trans"/>
    <property type="match status" value="1"/>
</dbReference>
<feature type="transmembrane region" description="Helical" evidence="9">
    <location>
        <begin position="415"/>
        <end position="436"/>
    </location>
</feature>
<reference evidence="11" key="1">
    <citation type="submission" date="2021-05" db="EMBL/GenBank/DDBJ databases">
        <title>The genome of the haptophyte Pavlova lutheri (Diacronema luteri, Pavlovales) - a model for lipid biosynthesis in eukaryotic algae.</title>
        <authorList>
            <person name="Hulatt C.J."/>
            <person name="Posewitz M.C."/>
        </authorList>
    </citation>
    <scope>NUCLEOTIDE SEQUENCE</scope>
    <source>
        <strain evidence="11">NIVA-4/92</strain>
    </source>
</reference>
<dbReference type="GO" id="GO:0061459">
    <property type="term" value="F:L-arginine transmembrane transporter activity"/>
    <property type="evidence" value="ECO:0007669"/>
    <property type="project" value="TreeGrafter"/>
</dbReference>
<dbReference type="GO" id="GO:0005290">
    <property type="term" value="F:L-histidine transmembrane transporter activity"/>
    <property type="evidence" value="ECO:0007669"/>
    <property type="project" value="TreeGrafter"/>
</dbReference>
<comment type="similarity">
    <text evidence="2">Belongs to the amino acid/polyamine transporter 2 family.</text>
</comment>
<evidence type="ECO:0000256" key="5">
    <source>
        <dbReference type="ARBA" id="ARBA00022692"/>
    </source>
</evidence>
<dbReference type="GO" id="GO:0015194">
    <property type="term" value="F:L-serine transmembrane transporter activity"/>
    <property type="evidence" value="ECO:0007669"/>
    <property type="project" value="TreeGrafter"/>
</dbReference>
<evidence type="ECO:0000256" key="4">
    <source>
        <dbReference type="ARBA" id="ARBA00022554"/>
    </source>
</evidence>
<evidence type="ECO:0000256" key="6">
    <source>
        <dbReference type="ARBA" id="ARBA00022970"/>
    </source>
</evidence>
<dbReference type="GO" id="GO:0005313">
    <property type="term" value="F:L-glutamate transmembrane transporter activity"/>
    <property type="evidence" value="ECO:0007669"/>
    <property type="project" value="TreeGrafter"/>
</dbReference>
<keyword evidence="8 9" id="KW-0472">Membrane</keyword>
<keyword evidence="12" id="KW-1185">Reference proteome</keyword>
<name>A0A8J5X8H2_DIALT</name>
<evidence type="ECO:0000259" key="10">
    <source>
        <dbReference type="Pfam" id="PF01490"/>
    </source>
</evidence>
<dbReference type="OMA" id="FTCHENM"/>
<keyword evidence="3" id="KW-0813">Transport</keyword>
<dbReference type="PANTHER" id="PTHR22950:SF678">
    <property type="entry name" value="VACUOLAR AMINO ACID TRANSPORTER 5-RELATED"/>
    <property type="match status" value="1"/>
</dbReference>
<comment type="subcellular location">
    <subcellularLocation>
        <location evidence="1">Vacuole membrane</location>
        <topology evidence="1">Multi-pass membrane protein</topology>
    </subcellularLocation>
</comment>
<feature type="transmembrane region" description="Helical" evidence="9">
    <location>
        <begin position="288"/>
        <end position="304"/>
    </location>
</feature>
<evidence type="ECO:0000313" key="11">
    <source>
        <dbReference type="EMBL" id="KAG8463571.1"/>
    </source>
</evidence>
<feature type="transmembrane region" description="Helical" evidence="9">
    <location>
        <begin position="49"/>
        <end position="73"/>
    </location>
</feature>
<feature type="transmembrane region" description="Helical" evidence="9">
    <location>
        <begin position="245"/>
        <end position="268"/>
    </location>
</feature>
<keyword evidence="7 9" id="KW-1133">Transmembrane helix</keyword>
<evidence type="ECO:0000256" key="2">
    <source>
        <dbReference type="ARBA" id="ARBA00008066"/>
    </source>
</evidence>
<dbReference type="Proteomes" id="UP000751190">
    <property type="component" value="Unassembled WGS sequence"/>
</dbReference>